<dbReference type="OrthoDB" id="9806511at2"/>
<dbReference type="RefSeq" id="WP_037046322.1">
    <property type="nucleotide sequence ID" value="NZ_CP068551.1"/>
</dbReference>
<dbReference type="Pfam" id="PF09981">
    <property type="entry name" value="DUF2218"/>
    <property type="match status" value="1"/>
</dbReference>
<evidence type="ECO:0000313" key="1">
    <source>
        <dbReference type="EMBL" id="VDN64336.1"/>
    </source>
</evidence>
<proteinExistence type="predicted"/>
<gene>
    <name evidence="1" type="ORF">POT9AD_3361</name>
</gene>
<dbReference type="InterPro" id="IPR014543">
    <property type="entry name" value="UCP028291"/>
</dbReference>
<reference evidence="1" key="1">
    <citation type="submission" date="2018-11" db="EMBL/GenBank/DDBJ databases">
        <authorList>
            <consortium name="Genoscope - CEA"/>
            <person name="William W."/>
        </authorList>
    </citation>
    <scope>NUCLEOTIDE SEQUENCE [LARGE SCALE GENOMIC DNA]</scope>
    <source>
        <strain evidence="1">T9AD</strain>
    </source>
</reference>
<organism evidence="1">
    <name type="scientific">Ectopseudomonas oleovorans</name>
    <name type="common">Pseudomonas oleovorans</name>
    <dbReference type="NCBI Taxonomy" id="301"/>
    <lineage>
        <taxon>Bacteria</taxon>
        <taxon>Pseudomonadati</taxon>
        <taxon>Pseudomonadota</taxon>
        <taxon>Gammaproteobacteria</taxon>
        <taxon>Pseudomonadales</taxon>
        <taxon>Pseudomonadaceae</taxon>
        <taxon>Ectopseudomonas</taxon>
    </lineage>
</organism>
<accession>A0A653B6R9</accession>
<protein>
    <submittedName>
        <fullName evidence="1">Uncharacterized protein</fullName>
    </submittedName>
</protein>
<dbReference type="AlphaFoldDB" id="A0A653B6R9"/>
<name>A0A653B6R9_ECTOL</name>
<dbReference type="EMBL" id="LR130779">
    <property type="protein sequence ID" value="VDN64336.1"/>
    <property type="molecule type" value="Genomic_DNA"/>
</dbReference>
<dbReference type="Gene3D" id="3.30.310.50">
    <property type="entry name" value="Alpha-D-phosphohexomutase, C-terminal domain"/>
    <property type="match status" value="1"/>
</dbReference>
<sequence length="100" mass="11178">MNPLSSSAFVATDTPARYISRLCKHFAHKIPVSFDEQQGRIEFDSGLATLQAEEQGLRLQVESGNADDLQRLQAVVASHFERFAWQEALTLDWQPQSASS</sequence>
<dbReference type="PIRSF" id="PIRSF028291">
    <property type="entry name" value="UCP028291"/>
    <property type="match status" value="1"/>
</dbReference>